<organism evidence="13 14">
    <name type="scientific">Actinokineospora bangkokensis</name>
    <dbReference type="NCBI Taxonomy" id="1193682"/>
    <lineage>
        <taxon>Bacteria</taxon>
        <taxon>Bacillati</taxon>
        <taxon>Actinomycetota</taxon>
        <taxon>Actinomycetes</taxon>
        <taxon>Pseudonocardiales</taxon>
        <taxon>Pseudonocardiaceae</taxon>
        <taxon>Actinokineospora</taxon>
    </lineage>
</organism>
<evidence type="ECO:0000256" key="5">
    <source>
        <dbReference type="ARBA" id="ARBA00022723"/>
    </source>
</evidence>
<protein>
    <recommendedName>
        <fullName evidence="4">Alcohol dehydrogenase</fullName>
        <ecNumber evidence="3">1.1.1.1</ecNumber>
    </recommendedName>
</protein>
<dbReference type="STRING" id="1193682.BJP25_16405"/>
<dbReference type="InterPro" id="IPR013149">
    <property type="entry name" value="ADH-like_C"/>
</dbReference>
<comment type="catalytic activity">
    <reaction evidence="9">
        <text>a secondary alcohol + NAD(+) = a ketone + NADH + H(+)</text>
        <dbReference type="Rhea" id="RHEA:10740"/>
        <dbReference type="ChEBI" id="CHEBI:15378"/>
        <dbReference type="ChEBI" id="CHEBI:17087"/>
        <dbReference type="ChEBI" id="CHEBI:35681"/>
        <dbReference type="ChEBI" id="CHEBI:57540"/>
        <dbReference type="ChEBI" id="CHEBI:57945"/>
        <dbReference type="EC" id="1.1.1.1"/>
    </reaction>
</comment>
<evidence type="ECO:0000256" key="3">
    <source>
        <dbReference type="ARBA" id="ARBA00013190"/>
    </source>
</evidence>
<evidence type="ECO:0000256" key="4">
    <source>
        <dbReference type="ARBA" id="ARBA00016352"/>
    </source>
</evidence>
<dbReference type="GO" id="GO:0008270">
    <property type="term" value="F:zinc ion binding"/>
    <property type="evidence" value="ECO:0007669"/>
    <property type="project" value="InterPro"/>
</dbReference>
<keyword evidence="6 11" id="KW-0862">Zinc</keyword>
<dbReference type="FunFam" id="3.40.50.720:FF:000039">
    <property type="entry name" value="Alcohol dehydrogenase AdhP"/>
    <property type="match status" value="1"/>
</dbReference>
<evidence type="ECO:0000256" key="11">
    <source>
        <dbReference type="RuleBase" id="RU361277"/>
    </source>
</evidence>
<evidence type="ECO:0000313" key="13">
    <source>
        <dbReference type="EMBL" id="OLR93813.1"/>
    </source>
</evidence>
<evidence type="ECO:0000256" key="1">
    <source>
        <dbReference type="ARBA" id="ARBA00001947"/>
    </source>
</evidence>
<dbReference type="SUPFAM" id="SSF51735">
    <property type="entry name" value="NAD(P)-binding Rossmann-fold domains"/>
    <property type="match status" value="1"/>
</dbReference>
<dbReference type="InterPro" id="IPR020843">
    <property type="entry name" value="ER"/>
</dbReference>
<keyword evidence="8" id="KW-0520">NAD</keyword>
<proteinExistence type="inferred from homology"/>
<dbReference type="PANTHER" id="PTHR42940">
    <property type="entry name" value="ALCOHOL DEHYDROGENASE 1-RELATED"/>
    <property type="match status" value="1"/>
</dbReference>
<reference evidence="13 14" key="1">
    <citation type="submission" date="2016-10" db="EMBL/GenBank/DDBJ databases">
        <title>The Draft Genome Sequence of Actinokineospora bangkokensis 44EHWT reveals the biosynthetic pathway of antifungal compounds Thailandins with unusual extender unit butylmalonyl-CoA.</title>
        <authorList>
            <person name="Greule A."/>
            <person name="Intra B."/>
            <person name="Flemming S."/>
            <person name="Rommel M.G."/>
            <person name="Panbangred W."/>
            <person name="Bechthold A."/>
        </authorList>
    </citation>
    <scope>NUCLEOTIDE SEQUENCE [LARGE SCALE GENOMIC DNA]</scope>
    <source>
        <strain evidence="13 14">44EHW</strain>
    </source>
</reference>
<dbReference type="SUPFAM" id="SSF50129">
    <property type="entry name" value="GroES-like"/>
    <property type="match status" value="1"/>
</dbReference>
<dbReference type="PROSITE" id="PS00059">
    <property type="entry name" value="ADH_ZINC"/>
    <property type="match status" value="1"/>
</dbReference>
<comment type="cofactor">
    <cofactor evidence="1 11">
        <name>Zn(2+)</name>
        <dbReference type="ChEBI" id="CHEBI:29105"/>
    </cofactor>
</comment>
<dbReference type="Proteomes" id="UP000186040">
    <property type="component" value="Unassembled WGS sequence"/>
</dbReference>
<sequence>MTTMRAVQFPHPGGPLQLVEREVPEPGPGQVRVTVQACGVCHADTTTRDGAPAYPIVPGHEVVGVVDALGPDVPGTWAPGDRVGVGRFGGGCGHCDRCRRGDAITCPTGRVPGTTVDGGYADALVVPAAALARVPDALAAEEAATLLCAGVSAFHALRSSPARPGDRVAVLGLGGLGHLAVQFAAKMGCEVIAISRGADKAALARELGAHHHIDPDTVDAGKALSALGGARVVLATTTSGPAVSTALTGLSPRGQVTVLGAAAEPLRVGATALIGAATSITGHPCGTAIDSEDTMRFCVLTGARPLVETLPLERAADAFDRMLSGRARFRVVLTTGN</sequence>
<dbReference type="InterPro" id="IPR036291">
    <property type="entry name" value="NAD(P)-bd_dom_sf"/>
</dbReference>
<dbReference type="EMBL" id="MKQR01000009">
    <property type="protein sequence ID" value="OLR93813.1"/>
    <property type="molecule type" value="Genomic_DNA"/>
</dbReference>
<dbReference type="PANTHER" id="PTHR42940:SF7">
    <property type="entry name" value="ALCOHOL DEHYDROGENASE-LIKE N-TERMINAL DOMAIN-CONTAINING PROTEIN"/>
    <property type="match status" value="1"/>
</dbReference>
<evidence type="ECO:0000256" key="2">
    <source>
        <dbReference type="ARBA" id="ARBA00008072"/>
    </source>
</evidence>
<dbReference type="AlphaFoldDB" id="A0A1Q9LP89"/>
<evidence type="ECO:0000256" key="9">
    <source>
        <dbReference type="ARBA" id="ARBA00049164"/>
    </source>
</evidence>
<evidence type="ECO:0000256" key="10">
    <source>
        <dbReference type="ARBA" id="ARBA00049243"/>
    </source>
</evidence>
<dbReference type="Pfam" id="PF08240">
    <property type="entry name" value="ADH_N"/>
    <property type="match status" value="1"/>
</dbReference>
<dbReference type="Gene3D" id="3.90.180.10">
    <property type="entry name" value="Medium-chain alcohol dehydrogenases, catalytic domain"/>
    <property type="match status" value="1"/>
</dbReference>
<dbReference type="OrthoDB" id="3567264at2"/>
<comment type="caution">
    <text evidence="13">The sequence shown here is derived from an EMBL/GenBank/DDBJ whole genome shotgun (WGS) entry which is preliminary data.</text>
</comment>
<keyword evidence="5 11" id="KW-0479">Metal-binding</keyword>
<dbReference type="EC" id="1.1.1.1" evidence="3"/>
<keyword evidence="7" id="KW-0560">Oxidoreductase</keyword>
<dbReference type="Pfam" id="PF00107">
    <property type="entry name" value="ADH_zinc_N"/>
    <property type="match status" value="1"/>
</dbReference>
<keyword evidence="14" id="KW-1185">Reference proteome</keyword>
<dbReference type="SMART" id="SM00829">
    <property type="entry name" value="PKS_ER"/>
    <property type="match status" value="1"/>
</dbReference>
<feature type="domain" description="Enoyl reductase (ER)" evidence="12">
    <location>
        <begin position="13"/>
        <end position="333"/>
    </location>
</feature>
<gene>
    <name evidence="13" type="ORF">BJP25_16405</name>
</gene>
<name>A0A1Q9LP89_9PSEU</name>
<evidence type="ECO:0000259" key="12">
    <source>
        <dbReference type="SMART" id="SM00829"/>
    </source>
</evidence>
<evidence type="ECO:0000313" key="14">
    <source>
        <dbReference type="Proteomes" id="UP000186040"/>
    </source>
</evidence>
<dbReference type="InterPro" id="IPR013154">
    <property type="entry name" value="ADH-like_N"/>
</dbReference>
<comment type="catalytic activity">
    <reaction evidence="10">
        <text>a primary alcohol + NAD(+) = an aldehyde + NADH + H(+)</text>
        <dbReference type="Rhea" id="RHEA:10736"/>
        <dbReference type="ChEBI" id="CHEBI:15378"/>
        <dbReference type="ChEBI" id="CHEBI:15734"/>
        <dbReference type="ChEBI" id="CHEBI:17478"/>
        <dbReference type="ChEBI" id="CHEBI:57540"/>
        <dbReference type="ChEBI" id="CHEBI:57945"/>
        <dbReference type="EC" id="1.1.1.1"/>
    </reaction>
</comment>
<dbReference type="InterPro" id="IPR002328">
    <property type="entry name" value="ADH_Zn_CS"/>
</dbReference>
<dbReference type="InterPro" id="IPR011032">
    <property type="entry name" value="GroES-like_sf"/>
</dbReference>
<accession>A0A1Q9LP89</accession>
<evidence type="ECO:0000256" key="6">
    <source>
        <dbReference type="ARBA" id="ARBA00022833"/>
    </source>
</evidence>
<evidence type="ECO:0000256" key="8">
    <source>
        <dbReference type="ARBA" id="ARBA00023027"/>
    </source>
</evidence>
<dbReference type="GO" id="GO:0005737">
    <property type="term" value="C:cytoplasm"/>
    <property type="evidence" value="ECO:0007669"/>
    <property type="project" value="TreeGrafter"/>
</dbReference>
<dbReference type="GO" id="GO:0004022">
    <property type="term" value="F:alcohol dehydrogenase (NAD+) activity"/>
    <property type="evidence" value="ECO:0007669"/>
    <property type="project" value="UniProtKB-EC"/>
</dbReference>
<comment type="similarity">
    <text evidence="2 11">Belongs to the zinc-containing alcohol dehydrogenase family.</text>
</comment>
<dbReference type="RefSeq" id="WP_075974712.1">
    <property type="nucleotide sequence ID" value="NZ_MKQR01000009.1"/>
</dbReference>
<dbReference type="Gene3D" id="3.40.50.720">
    <property type="entry name" value="NAD(P)-binding Rossmann-like Domain"/>
    <property type="match status" value="1"/>
</dbReference>
<evidence type="ECO:0000256" key="7">
    <source>
        <dbReference type="ARBA" id="ARBA00023002"/>
    </source>
</evidence>